<dbReference type="AlphaFoldDB" id="F2L124"/>
<name>F2L124_THEU7</name>
<comment type="subcellular location">
    <subcellularLocation>
        <location evidence="1">Membrane</location>
        <topology evidence="1">Multi-pass membrane protein</topology>
    </subcellularLocation>
</comment>
<dbReference type="GO" id="GO:0065002">
    <property type="term" value="P:intracellular protein transmembrane transport"/>
    <property type="evidence" value="ECO:0007669"/>
    <property type="project" value="TreeGrafter"/>
</dbReference>
<dbReference type="PANTHER" id="PTHR30371:SF0">
    <property type="entry name" value="SEC-INDEPENDENT PROTEIN TRANSLOCASE PROTEIN TATC, CHLOROPLASTIC-RELATED"/>
    <property type="match status" value="1"/>
</dbReference>
<dbReference type="PRINTS" id="PR01840">
    <property type="entry name" value="TATCFAMILY"/>
</dbReference>
<protein>
    <submittedName>
        <fullName evidence="6">Sec-independent protein translocase TatC</fullName>
    </submittedName>
</protein>
<dbReference type="eggNOG" id="arCOG01919">
    <property type="taxonomic scope" value="Archaea"/>
</dbReference>
<dbReference type="PANTHER" id="PTHR30371">
    <property type="entry name" value="SEC-INDEPENDENT PROTEIN TRANSLOCASE PROTEIN TATC"/>
    <property type="match status" value="1"/>
</dbReference>
<organism evidence="6 7">
    <name type="scientific">Thermoproteus uzoniensis (strain 768-20)</name>
    <dbReference type="NCBI Taxonomy" id="999630"/>
    <lineage>
        <taxon>Archaea</taxon>
        <taxon>Thermoproteota</taxon>
        <taxon>Thermoprotei</taxon>
        <taxon>Thermoproteales</taxon>
        <taxon>Thermoproteaceae</taxon>
        <taxon>Thermoproteus</taxon>
    </lineage>
</organism>
<evidence type="ECO:0000256" key="1">
    <source>
        <dbReference type="ARBA" id="ARBA00004141"/>
    </source>
</evidence>
<dbReference type="GO" id="GO:0033281">
    <property type="term" value="C:TAT protein transport complex"/>
    <property type="evidence" value="ECO:0007669"/>
    <property type="project" value="TreeGrafter"/>
</dbReference>
<dbReference type="Proteomes" id="UP000008138">
    <property type="component" value="Chromosome"/>
</dbReference>
<feature type="transmembrane region" description="Helical" evidence="5">
    <location>
        <begin position="135"/>
        <end position="159"/>
    </location>
</feature>
<feature type="transmembrane region" description="Helical" evidence="5">
    <location>
        <begin position="240"/>
        <end position="260"/>
    </location>
</feature>
<keyword evidence="3 5" id="KW-1133">Transmembrane helix</keyword>
<dbReference type="EMBL" id="CP002590">
    <property type="protein sequence ID" value="AEA11573.1"/>
    <property type="molecule type" value="Genomic_DNA"/>
</dbReference>
<dbReference type="KEGG" id="tuz:TUZN_0068"/>
<dbReference type="STRING" id="999630.TUZN_0068"/>
<dbReference type="GO" id="GO:0043953">
    <property type="term" value="P:protein transport by the Tat complex"/>
    <property type="evidence" value="ECO:0007669"/>
    <property type="project" value="TreeGrafter"/>
</dbReference>
<evidence type="ECO:0000256" key="4">
    <source>
        <dbReference type="ARBA" id="ARBA00023136"/>
    </source>
</evidence>
<proteinExistence type="predicted"/>
<keyword evidence="4 5" id="KW-0472">Membrane</keyword>
<feature type="transmembrane region" description="Helical" evidence="5">
    <location>
        <begin position="20"/>
        <end position="36"/>
    </location>
</feature>
<evidence type="ECO:0000256" key="5">
    <source>
        <dbReference type="SAM" id="Phobius"/>
    </source>
</evidence>
<evidence type="ECO:0000256" key="2">
    <source>
        <dbReference type="ARBA" id="ARBA00022692"/>
    </source>
</evidence>
<keyword evidence="2 5" id="KW-0812">Transmembrane</keyword>
<sequence>MSADKEMSIWEHLMELATRLRRVLVVSVIVFLLTLMPTPRHFSDPIQLLTGFFVTGNFTTLSYDIFYRYIIEPSIHMAYTNVVLISGDVFTPFNALLYVSLYFTVLAIVPYLVYEIWAYVRPALYPHEIRAVKKYLIYGVLLFYLGNLYGLGLISRYFLRFLIDISSVLPGVTPIFNIGSVVDTIIQIALWSGVFFEAPVVVAILSELCMLNPWALASYRPVIYAVSLIIIAIFTPDATLISVFLTFLPFAVLLEVGLAYSRKIVKKCPDYAYMRPAGRK</sequence>
<feature type="transmembrane region" description="Helical" evidence="5">
    <location>
        <begin position="217"/>
        <end position="234"/>
    </location>
</feature>
<accession>F2L124</accession>
<keyword evidence="7" id="KW-1185">Reference proteome</keyword>
<dbReference type="RefSeq" id="WP_013678909.1">
    <property type="nucleotide sequence ID" value="NC_015315.1"/>
</dbReference>
<evidence type="ECO:0000256" key="3">
    <source>
        <dbReference type="ARBA" id="ARBA00022989"/>
    </source>
</evidence>
<dbReference type="GO" id="GO:0009977">
    <property type="term" value="F:proton motive force dependent protein transmembrane transporter activity"/>
    <property type="evidence" value="ECO:0007669"/>
    <property type="project" value="TreeGrafter"/>
</dbReference>
<evidence type="ECO:0000313" key="6">
    <source>
        <dbReference type="EMBL" id="AEA11573.1"/>
    </source>
</evidence>
<evidence type="ECO:0000313" key="7">
    <source>
        <dbReference type="Proteomes" id="UP000008138"/>
    </source>
</evidence>
<reference key="2">
    <citation type="submission" date="2011-03" db="EMBL/GenBank/DDBJ databases">
        <title>Complete genome sequence of the thermoacidophilic crenarchaeon Thermoproteus uzoniensis 768-20.</title>
        <authorList>
            <person name="Mardanov A.V."/>
            <person name="Gumerov V.M."/>
            <person name="Beletsky A.V."/>
            <person name="Prokofeva M.I."/>
            <person name="Bonch-Osmolovskaya E.A."/>
            <person name="Ravin N.V."/>
            <person name="Skryabin K.G."/>
        </authorList>
    </citation>
    <scope>NUCLEOTIDE SEQUENCE</scope>
    <source>
        <strain>768-20</strain>
    </source>
</reference>
<dbReference type="GeneID" id="10359622"/>
<gene>
    <name evidence="6" type="ordered locus">TUZN_0068</name>
</gene>
<feature type="transmembrane region" description="Helical" evidence="5">
    <location>
        <begin position="90"/>
        <end position="114"/>
    </location>
</feature>
<dbReference type="InterPro" id="IPR002033">
    <property type="entry name" value="TatC"/>
</dbReference>
<feature type="transmembrane region" description="Helical" evidence="5">
    <location>
        <begin position="185"/>
        <end position="205"/>
    </location>
</feature>
<dbReference type="Pfam" id="PF00902">
    <property type="entry name" value="TatC"/>
    <property type="match status" value="1"/>
</dbReference>
<feature type="transmembrane region" description="Helical" evidence="5">
    <location>
        <begin position="48"/>
        <end position="70"/>
    </location>
</feature>
<dbReference type="OrthoDB" id="15305at2157"/>
<dbReference type="HOGENOM" id="CLU_031942_3_2_2"/>
<reference evidence="6 7" key="1">
    <citation type="journal article" date="2011" name="J. Bacteriol.">
        <title>Complete genome sequence of the thermoacidophilic crenarchaeon Thermoproteus uzoniensis 768-20.</title>
        <authorList>
            <person name="Mardanov A.V."/>
            <person name="Gumerov V.M."/>
            <person name="Beletsky A.V."/>
            <person name="Prokofeva M.I."/>
            <person name="Bonch-Osmolovskaya E.A."/>
            <person name="Ravin N.V."/>
            <person name="Skryabin K.G."/>
        </authorList>
    </citation>
    <scope>NUCLEOTIDE SEQUENCE [LARGE SCALE GENOMIC DNA]</scope>
    <source>
        <strain evidence="6 7">768-20</strain>
    </source>
</reference>